<gene>
    <name evidence="2" type="ORF">F8B43_3040</name>
</gene>
<evidence type="ECO:0000313" key="3">
    <source>
        <dbReference type="Proteomes" id="UP000469949"/>
    </source>
</evidence>
<comment type="caution">
    <text evidence="2">The sequence shown here is derived from an EMBL/GenBank/DDBJ whole genome shotgun (WGS) entry which is preliminary data.</text>
</comment>
<reference evidence="2 3" key="1">
    <citation type="submission" date="2019-10" db="EMBL/GenBank/DDBJ databases">
        <title>Draft Genome Sequence of the Caffeine Degrading Methylotroph Methylorubrum populi PINKEL.</title>
        <authorList>
            <person name="Dawson S.C."/>
            <person name="Zhang X."/>
            <person name="Wright M.E."/>
            <person name="Sharma G."/>
            <person name="Langner J.T."/>
            <person name="Ditty J.L."/>
            <person name="Subuyuj G.A."/>
        </authorList>
    </citation>
    <scope>NUCLEOTIDE SEQUENCE [LARGE SCALE GENOMIC DNA]</scope>
    <source>
        <strain evidence="2 3">Pinkel</strain>
    </source>
</reference>
<evidence type="ECO:0000256" key="1">
    <source>
        <dbReference type="SAM" id="MobiDB-lite"/>
    </source>
</evidence>
<feature type="region of interest" description="Disordered" evidence="1">
    <location>
        <begin position="88"/>
        <end position="153"/>
    </location>
</feature>
<organism evidence="2 3">
    <name type="scientific">Methylorubrum populi</name>
    <dbReference type="NCBI Taxonomy" id="223967"/>
    <lineage>
        <taxon>Bacteria</taxon>
        <taxon>Pseudomonadati</taxon>
        <taxon>Pseudomonadota</taxon>
        <taxon>Alphaproteobacteria</taxon>
        <taxon>Hyphomicrobiales</taxon>
        <taxon>Methylobacteriaceae</taxon>
        <taxon>Methylorubrum</taxon>
    </lineage>
</organism>
<feature type="compositionally biased region" description="Basic and acidic residues" evidence="1">
    <location>
        <begin position="113"/>
        <end position="122"/>
    </location>
</feature>
<feature type="region of interest" description="Disordered" evidence="1">
    <location>
        <begin position="1"/>
        <end position="40"/>
    </location>
</feature>
<dbReference type="EMBL" id="WEKV01000010">
    <property type="protein sequence ID" value="KAB7785007.1"/>
    <property type="molecule type" value="Genomic_DNA"/>
</dbReference>
<feature type="compositionally biased region" description="Basic residues" evidence="1">
    <location>
        <begin position="21"/>
        <end position="31"/>
    </location>
</feature>
<dbReference type="AlphaFoldDB" id="A0A833MX72"/>
<sequence>MHARPGPSFVRGSGRILSTRPPRKERPRKRGGAAVGTSRHPSDYRFHRVFRPSRLCRRRWPSTRCMDQACFQRAPVAPAQGLFLGESGILTPDYQPTYASRPPATPVPPSAGAERRRTERVRARGRPRHPSRPRAPCRPSLGSSEFEHRVSAR</sequence>
<feature type="compositionally biased region" description="Basic residues" evidence="1">
    <location>
        <begin position="123"/>
        <end position="132"/>
    </location>
</feature>
<evidence type="ECO:0000313" key="2">
    <source>
        <dbReference type="EMBL" id="KAB7785007.1"/>
    </source>
</evidence>
<dbReference type="Proteomes" id="UP000469949">
    <property type="component" value="Unassembled WGS sequence"/>
</dbReference>
<proteinExistence type="predicted"/>
<name>A0A833MX72_9HYPH</name>
<accession>A0A833MX72</accession>
<protein>
    <submittedName>
        <fullName evidence="2">Uncharacterized protein</fullName>
    </submittedName>
</protein>